<dbReference type="PANTHER" id="PTHR36452">
    <property type="entry name" value="CHROMOSOME 12, WHOLE GENOME SHOTGUN SEQUENCE"/>
    <property type="match status" value="1"/>
</dbReference>
<reference evidence="1 2" key="1">
    <citation type="submission" date="2012-02" db="EMBL/GenBank/DDBJ databases">
        <title>The Genome Sequence of Parabacteroides merdae CL03T12C32.</title>
        <authorList>
            <consortium name="The Broad Institute Genome Sequencing Platform"/>
            <person name="Earl A."/>
            <person name="Ward D."/>
            <person name="Feldgarden M."/>
            <person name="Gevers D."/>
            <person name="Zitomersky N.L."/>
            <person name="Coyne M.J."/>
            <person name="Comstock L.E."/>
            <person name="Young S.K."/>
            <person name="Zeng Q."/>
            <person name="Gargeya S."/>
            <person name="Fitzgerald M."/>
            <person name="Haas B."/>
            <person name="Abouelleil A."/>
            <person name="Alvarado L."/>
            <person name="Arachchi H.M."/>
            <person name="Berlin A."/>
            <person name="Chapman S.B."/>
            <person name="Gearin G."/>
            <person name="Goldberg J."/>
            <person name="Griggs A."/>
            <person name="Gujja S."/>
            <person name="Hansen M."/>
            <person name="Heiman D."/>
            <person name="Howarth C."/>
            <person name="Larimer J."/>
            <person name="Lui A."/>
            <person name="MacDonald P.J.P."/>
            <person name="McCowen C."/>
            <person name="Montmayeur A."/>
            <person name="Murphy C."/>
            <person name="Neiman D."/>
            <person name="Pearson M."/>
            <person name="Priest M."/>
            <person name="Roberts A."/>
            <person name="Saif S."/>
            <person name="Shea T."/>
            <person name="Sisk P."/>
            <person name="Stolte C."/>
            <person name="Sykes S."/>
            <person name="Wortman J."/>
            <person name="Nusbaum C."/>
            <person name="Birren B."/>
        </authorList>
    </citation>
    <scope>NUCLEOTIDE SEQUENCE [LARGE SCALE GENOMIC DNA]</scope>
    <source>
        <strain evidence="1 2">CL03T12C32</strain>
    </source>
</reference>
<name>K6ANZ7_9BACT</name>
<dbReference type="RefSeq" id="WP_005642517.1">
    <property type="nucleotide sequence ID" value="NZ_JH976452.1"/>
</dbReference>
<sequence>MNAEIIRFLDDLRRNNNTVWFHENRERYDKLRCAFINEVQELIERISVFDPDIRGLDARKCLFRINRDIRFSLDKSPYKTYMSACIAQGGRHSIRGAYYFHLEPEYCVLSGGIWYPKPEILKVLRREIYNNIDEFVSIIEEPSFKALYPSLEGDMLKRIPAGFPAGFPSDSPYGHILRHKDFSVIGIKPDSFFSQPDWMEETIDCFRKLLPFNRFLNEIVDEYMGNL</sequence>
<dbReference type="AlphaFoldDB" id="K6ANZ7"/>
<evidence type="ECO:0000313" key="2">
    <source>
        <dbReference type="Proteomes" id="UP000006271"/>
    </source>
</evidence>
<organism evidence="1 2">
    <name type="scientific">Parabacteroides merdae CL03T12C32</name>
    <dbReference type="NCBI Taxonomy" id="999420"/>
    <lineage>
        <taxon>Bacteria</taxon>
        <taxon>Pseudomonadati</taxon>
        <taxon>Bacteroidota</taxon>
        <taxon>Bacteroidia</taxon>
        <taxon>Bacteroidales</taxon>
        <taxon>Tannerellaceae</taxon>
        <taxon>Parabacteroides</taxon>
    </lineage>
</organism>
<gene>
    <name evidence="1" type="ORF">HMPREF1060_00300</name>
</gene>
<dbReference type="EMBL" id="AGZQ01000001">
    <property type="protein sequence ID" value="EKN17463.1"/>
    <property type="molecule type" value="Genomic_DNA"/>
</dbReference>
<comment type="caution">
    <text evidence="1">The sequence shown here is derived from an EMBL/GenBank/DDBJ whole genome shotgun (WGS) entry which is preliminary data.</text>
</comment>
<dbReference type="Pfam" id="PF09365">
    <property type="entry name" value="DUF2461"/>
    <property type="match status" value="1"/>
</dbReference>
<dbReference type="Proteomes" id="UP000006271">
    <property type="component" value="Unassembled WGS sequence"/>
</dbReference>
<protein>
    <submittedName>
        <fullName evidence="1">TIGR02453 family protein</fullName>
    </submittedName>
</protein>
<dbReference type="PATRIC" id="fig|999420.3.peg.308"/>
<dbReference type="InterPro" id="IPR015996">
    <property type="entry name" value="UCP028451"/>
</dbReference>
<dbReference type="PANTHER" id="PTHR36452:SF1">
    <property type="entry name" value="DUF2461 DOMAIN-CONTAINING PROTEIN"/>
    <property type="match status" value="1"/>
</dbReference>
<proteinExistence type="predicted"/>
<dbReference type="InterPro" id="IPR012808">
    <property type="entry name" value="CHP02453"/>
</dbReference>
<accession>K6ANZ7</accession>
<evidence type="ECO:0000313" key="1">
    <source>
        <dbReference type="EMBL" id="EKN17463.1"/>
    </source>
</evidence>
<dbReference type="HOGENOM" id="CLU_036742_2_0_10"/>
<dbReference type="PIRSF" id="PIRSF028451">
    <property type="entry name" value="UCP028451"/>
    <property type="match status" value="1"/>
</dbReference>
<dbReference type="NCBIfam" id="TIGR02453">
    <property type="entry name" value="TIGR02453 family protein"/>
    <property type="match status" value="1"/>
</dbReference>